<reference evidence="1 2" key="1">
    <citation type="submission" date="2023-11" db="EMBL/GenBank/DDBJ databases">
        <authorList>
            <person name="Hedman E."/>
            <person name="Englund M."/>
            <person name="Stromberg M."/>
            <person name="Nyberg Akerstrom W."/>
            <person name="Nylinder S."/>
            <person name="Jareborg N."/>
            <person name="Kallberg Y."/>
            <person name="Kronander E."/>
        </authorList>
    </citation>
    <scope>NUCLEOTIDE SEQUENCE [LARGE SCALE GENOMIC DNA]</scope>
</reference>
<dbReference type="Proteomes" id="UP001314205">
    <property type="component" value="Unassembled WGS sequence"/>
</dbReference>
<dbReference type="AlphaFoldDB" id="A0AAV1M652"/>
<protein>
    <submittedName>
        <fullName evidence="1">Uncharacterized protein</fullName>
    </submittedName>
</protein>
<evidence type="ECO:0000313" key="1">
    <source>
        <dbReference type="EMBL" id="CAK1602594.1"/>
    </source>
</evidence>
<name>A0AAV1M652_9NEOP</name>
<keyword evidence="2" id="KW-1185">Reference proteome</keyword>
<proteinExistence type="predicted"/>
<organism evidence="1 2">
    <name type="scientific">Parnassius mnemosyne</name>
    <name type="common">clouded apollo</name>
    <dbReference type="NCBI Taxonomy" id="213953"/>
    <lineage>
        <taxon>Eukaryota</taxon>
        <taxon>Metazoa</taxon>
        <taxon>Ecdysozoa</taxon>
        <taxon>Arthropoda</taxon>
        <taxon>Hexapoda</taxon>
        <taxon>Insecta</taxon>
        <taxon>Pterygota</taxon>
        <taxon>Neoptera</taxon>
        <taxon>Endopterygota</taxon>
        <taxon>Lepidoptera</taxon>
        <taxon>Glossata</taxon>
        <taxon>Ditrysia</taxon>
        <taxon>Papilionoidea</taxon>
        <taxon>Papilionidae</taxon>
        <taxon>Parnassiinae</taxon>
        <taxon>Parnassini</taxon>
        <taxon>Parnassius</taxon>
        <taxon>Driopa</taxon>
    </lineage>
</organism>
<accession>A0AAV1M652</accession>
<evidence type="ECO:0000313" key="2">
    <source>
        <dbReference type="Proteomes" id="UP001314205"/>
    </source>
</evidence>
<comment type="caution">
    <text evidence="1">The sequence shown here is derived from an EMBL/GenBank/DDBJ whole genome shotgun (WGS) entry which is preliminary data.</text>
</comment>
<dbReference type="EMBL" id="CAVLGL010000137">
    <property type="protein sequence ID" value="CAK1602594.1"/>
    <property type="molecule type" value="Genomic_DNA"/>
</dbReference>
<gene>
    <name evidence="1" type="ORF">PARMNEM_LOCUS21077</name>
</gene>
<sequence length="104" mass="12368">MDNLVKSCKYNEERCDALLKYKNEYQRSISLGTVCVNNMTSSNTSFSLPKLYDSTITKKINLKSNSYNEQNNSDSKVYYDHWYWKSLTNKTTNYNFFFNFFTLI</sequence>